<dbReference type="STRING" id="263820.PTO0925"/>
<dbReference type="AlphaFoldDB" id="Q6L0J2"/>
<dbReference type="Proteomes" id="UP000000438">
    <property type="component" value="Chromosome"/>
</dbReference>
<proteinExistence type="predicted"/>
<dbReference type="InterPro" id="IPR036390">
    <property type="entry name" value="WH_DNA-bd_sf"/>
</dbReference>
<evidence type="ECO:0000313" key="1">
    <source>
        <dbReference type="EMBL" id="AAT43510.1"/>
    </source>
</evidence>
<gene>
    <name evidence="1" type="ordered locus">PTO0925</name>
</gene>
<reference evidence="1 2" key="1">
    <citation type="journal article" date="2004" name="Proc. Natl. Acad. Sci. U.S.A.">
        <title>Genome sequence of Picrophilus torridus and its implications for life around pH 0.</title>
        <authorList>
            <person name="Futterer O."/>
            <person name="Angelov A."/>
            <person name="Liesegang H."/>
            <person name="Gottschalk G."/>
            <person name="Schleper C."/>
            <person name="Schepers B."/>
            <person name="Dock C."/>
            <person name="Antranikian G."/>
            <person name="Liebl W."/>
        </authorList>
    </citation>
    <scope>NUCLEOTIDE SEQUENCE [LARGE SCALE GENOMIC DNA]</scope>
    <source>
        <strain evidence="2">ATCC 700027 / DSM 9790 / JCM 10055 / NBRC 100828</strain>
    </source>
</reference>
<protein>
    <submittedName>
        <fullName evidence="1">Uncharacterized protein</fullName>
    </submittedName>
</protein>
<dbReference type="InParanoid" id="Q6L0J2"/>
<dbReference type="PaxDb" id="263820-PTO0925"/>
<dbReference type="GeneID" id="2845355"/>
<dbReference type="eggNOG" id="arCOG01586">
    <property type="taxonomic scope" value="Archaea"/>
</dbReference>
<dbReference type="KEGG" id="pto:PTO0925"/>
<dbReference type="SUPFAM" id="SSF46785">
    <property type="entry name" value="Winged helix' DNA-binding domain"/>
    <property type="match status" value="1"/>
</dbReference>
<accession>Q6L0J2</accession>
<sequence length="307" mass="35667">MHRTIKNDINIEIIRRFNWPENSGSYSERPTPYNISRSINISPSSTYYAWSKVFGSNGIVNTVRINVRSSLLGFYRYIVMSSYENDNDIKKLMDLYFIESIYYGKAESSSGIEIPDKTATIIIIANSYEMAIEEMKVIKAVIDPVYIYINNVPMDIKKAGISDIHRKILNYISYKEPFNLTAKSVAEALNINPATAKRALDYFVKNEYFYYTLFFNVRMVKSNIIALTVFCPDGRINETINKLKKIDFLNQRYLVYRQFYSGFSMKLIADTKSEVDDIIKISSKTLDNFMLMTNFNAYFNRDLKCCL</sequence>
<organism evidence="1 2">
    <name type="scientific">Picrophilus torridus (strain ATCC 700027 / DSM 9790 / JCM 10055 / NBRC 100828 / KAW 2/3)</name>
    <dbReference type="NCBI Taxonomy" id="1122961"/>
    <lineage>
        <taxon>Archaea</taxon>
        <taxon>Methanobacteriati</taxon>
        <taxon>Thermoplasmatota</taxon>
        <taxon>Thermoplasmata</taxon>
        <taxon>Thermoplasmatales</taxon>
        <taxon>Picrophilaceae</taxon>
        <taxon>Picrophilus</taxon>
    </lineage>
</organism>
<evidence type="ECO:0000313" key="2">
    <source>
        <dbReference type="Proteomes" id="UP000000438"/>
    </source>
</evidence>
<name>Q6L0J2_PICTO</name>
<dbReference type="RefSeq" id="WP_011177726.1">
    <property type="nucleotide sequence ID" value="NC_005877.1"/>
</dbReference>
<dbReference type="HOGENOM" id="CLU_914045_0_0_2"/>
<dbReference type="EMBL" id="AE017261">
    <property type="protein sequence ID" value="AAT43510.1"/>
    <property type="molecule type" value="Genomic_DNA"/>
</dbReference>